<dbReference type="OrthoDB" id="686384at2759"/>
<dbReference type="EMBL" id="GG745338">
    <property type="protein sequence ID" value="KNE61591.1"/>
    <property type="molecule type" value="Genomic_DNA"/>
</dbReference>
<dbReference type="Proteomes" id="UP000054350">
    <property type="component" value="Unassembled WGS sequence"/>
</dbReference>
<name>A0A0L0SGF3_ALLM3</name>
<dbReference type="STRING" id="578462.A0A0L0SGF3"/>
<sequence>MTSHPLPASATAATAPAPAPVAAPPARRRPRLALCFTGGKDSTLVLHLLLHKPNLLASALGIRHARDSDHGDDRLHLPPAVLLPPNHQSTNLAPLYDFEFVALVTFHPKSPRFLAHPLGGIAAQASALHLPLRRVEVIPDPDFSAGYANAICSLDLDVLVTGDMMDVCSAFMRRAAKAAGVPLWCPLWGVDRAVAWDLVLDAMKMVPVVTCVHLPSFAKAWGDEEAAVEKRAREVVGKPVDRDALNKWLVPAAANDGGGVDLCGEMGEFHSMVVDGALFHERVELPGRAELDPQGTYIYWAGPLTRDPLAPVEKDEDGEKETKIKTESKAATGVTKSNVAQPSS</sequence>
<dbReference type="InterPro" id="IPR002761">
    <property type="entry name" value="Diphthami_syn_dom"/>
</dbReference>
<dbReference type="eggNOG" id="ENOG502S5R6">
    <property type="taxonomic scope" value="Eukaryota"/>
</dbReference>
<dbReference type="VEuPathDB" id="FungiDB:AMAG_06403"/>
<protein>
    <recommendedName>
        <fullName evidence="2">Diphthamide synthase domain-containing protein</fullName>
    </recommendedName>
</protein>
<evidence type="ECO:0000313" key="4">
    <source>
        <dbReference type="Proteomes" id="UP000054350"/>
    </source>
</evidence>
<evidence type="ECO:0000313" key="3">
    <source>
        <dbReference type="EMBL" id="KNE61591.1"/>
    </source>
</evidence>
<dbReference type="AlphaFoldDB" id="A0A0L0SGF3"/>
<feature type="compositionally biased region" description="Low complexity" evidence="1">
    <location>
        <begin position="1"/>
        <end position="16"/>
    </location>
</feature>
<feature type="region of interest" description="Disordered" evidence="1">
    <location>
        <begin position="1"/>
        <end position="24"/>
    </location>
</feature>
<feature type="compositionally biased region" description="Polar residues" evidence="1">
    <location>
        <begin position="334"/>
        <end position="344"/>
    </location>
</feature>
<feature type="domain" description="Diphthamide synthase" evidence="2">
    <location>
        <begin position="114"/>
        <end position="285"/>
    </location>
</feature>
<gene>
    <name evidence="3" type="ORF">AMAG_06403</name>
</gene>
<evidence type="ECO:0000259" key="2">
    <source>
        <dbReference type="Pfam" id="PF01902"/>
    </source>
</evidence>
<keyword evidence="4" id="KW-1185">Reference proteome</keyword>
<reference evidence="3 4" key="1">
    <citation type="submission" date="2009-11" db="EMBL/GenBank/DDBJ databases">
        <title>Annotation of Allomyces macrogynus ATCC 38327.</title>
        <authorList>
            <consortium name="The Broad Institute Genome Sequencing Platform"/>
            <person name="Russ C."/>
            <person name="Cuomo C."/>
            <person name="Burger G."/>
            <person name="Gray M.W."/>
            <person name="Holland P.W.H."/>
            <person name="King N."/>
            <person name="Lang F.B.F."/>
            <person name="Roger A.J."/>
            <person name="Ruiz-Trillo I."/>
            <person name="Young S.K."/>
            <person name="Zeng Q."/>
            <person name="Gargeya S."/>
            <person name="Fitzgerald M."/>
            <person name="Haas B."/>
            <person name="Abouelleil A."/>
            <person name="Alvarado L."/>
            <person name="Arachchi H.M."/>
            <person name="Berlin A."/>
            <person name="Chapman S.B."/>
            <person name="Gearin G."/>
            <person name="Goldberg J."/>
            <person name="Griggs A."/>
            <person name="Gujja S."/>
            <person name="Hansen M."/>
            <person name="Heiman D."/>
            <person name="Howarth C."/>
            <person name="Larimer J."/>
            <person name="Lui A."/>
            <person name="MacDonald P.J.P."/>
            <person name="McCowen C."/>
            <person name="Montmayeur A."/>
            <person name="Murphy C."/>
            <person name="Neiman D."/>
            <person name="Pearson M."/>
            <person name="Priest M."/>
            <person name="Roberts A."/>
            <person name="Saif S."/>
            <person name="Shea T."/>
            <person name="Sisk P."/>
            <person name="Stolte C."/>
            <person name="Sykes S."/>
            <person name="Wortman J."/>
            <person name="Nusbaum C."/>
            <person name="Birren B."/>
        </authorList>
    </citation>
    <scope>NUCLEOTIDE SEQUENCE [LARGE SCALE GENOMIC DNA]</scope>
    <source>
        <strain evidence="3 4">ATCC 38327</strain>
    </source>
</reference>
<evidence type="ECO:0000256" key="1">
    <source>
        <dbReference type="SAM" id="MobiDB-lite"/>
    </source>
</evidence>
<feature type="region of interest" description="Disordered" evidence="1">
    <location>
        <begin position="307"/>
        <end position="344"/>
    </location>
</feature>
<proteinExistence type="predicted"/>
<dbReference type="Gene3D" id="3.90.1490.10">
    <property type="entry name" value="putative n-type atp pyrophosphatase, domain 2"/>
    <property type="match status" value="1"/>
</dbReference>
<accession>A0A0L0SGF3</accession>
<dbReference type="SUPFAM" id="SSF52402">
    <property type="entry name" value="Adenine nucleotide alpha hydrolases-like"/>
    <property type="match status" value="1"/>
</dbReference>
<dbReference type="Pfam" id="PF01902">
    <property type="entry name" value="Diphthami_syn_2"/>
    <property type="match status" value="1"/>
</dbReference>
<organism evidence="3 4">
    <name type="scientific">Allomyces macrogynus (strain ATCC 38327)</name>
    <name type="common">Allomyces javanicus var. macrogynus</name>
    <dbReference type="NCBI Taxonomy" id="578462"/>
    <lineage>
        <taxon>Eukaryota</taxon>
        <taxon>Fungi</taxon>
        <taxon>Fungi incertae sedis</taxon>
        <taxon>Blastocladiomycota</taxon>
        <taxon>Blastocladiomycetes</taxon>
        <taxon>Blastocladiales</taxon>
        <taxon>Blastocladiaceae</taxon>
        <taxon>Allomyces</taxon>
    </lineage>
</organism>
<reference evidence="3 4" key="2">
    <citation type="submission" date="2009-11" db="EMBL/GenBank/DDBJ databases">
        <title>The Genome Sequence of Allomyces macrogynus strain ATCC 38327.</title>
        <authorList>
            <consortium name="The Broad Institute Genome Sequencing Platform"/>
            <person name="Russ C."/>
            <person name="Cuomo C."/>
            <person name="Shea T."/>
            <person name="Young S.K."/>
            <person name="Zeng Q."/>
            <person name="Koehrsen M."/>
            <person name="Haas B."/>
            <person name="Borodovsky M."/>
            <person name="Guigo R."/>
            <person name="Alvarado L."/>
            <person name="Berlin A."/>
            <person name="Borenstein D."/>
            <person name="Chen Z."/>
            <person name="Engels R."/>
            <person name="Freedman E."/>
            <person name="Gellesch M."/>
            <person name="Goldberg J."/>
            <person name="Griggs A."/>
            <person name="Gujja S."/>
            <person name="Heiman D."/>
            <person name="Hepburn T."/>
            <person name="Howarth C."/>
            <person name="Jen D."/>
            <person name="Larson L."/>
            <person name="Lewis B."/>
            <person name="Mehta T."/>
            <person name="Park D."/>
            <person name="Pearson M."/>
            <person name="Roberts A."/>
            <person name="Saif S."/>
            <person name="Shenoy N."/>
            <person name="Sisk P."/>
            <person name="Stolte C."/>
            <person name="Sykes S."/>
            <person name="Walk T."/>
            <person name="White J."/>
            <person name="Yandava C."/>
            <person name="Burger G."/>
            <person name="Gray M.W."/>
            <person name="Holland P.W.H."/>
            <person name="King N."/>
            <person name="Lang F.B.F."/>
            <person name="Roger A.J."/>
            <person name="Ruiz-Trillo I."/>
            <person name="Lander E."/>
            <person name="Nusbaum C."/>
        </authorList>
    </citation>
    <scope>NUCLEOTIDE SEQUENCE [LARGE SCALE GENOMIC DNA]</scope>
    <source>
        <strain evidence="3 4">ATCC 38327</strain>
    </source>
</reference>